<dbReference type="PANTHER" id="PTHR43792:SF16">
    <property type="entry name" value="N-ACETYLTRANSFERASE DOMAIN-CONTAINING PROTEIN"/>
    <property type="match status" value="1"/>
</dbReference>
<sequence length="171" mass="19191">MIETPHLILRPHTLEDYEGMTAMFGDPDFFRLSGISPQSREEVWHRLLRYTGHWTVFGWGLFAIIDKTSGQFIGETGLADFHRGLGDTFDPFPEAAWALMPSVQGKGYALEAVTAAHAWFDANRPQRTVCIIDPINKPSQKVAAALGYVAFGDTIYKGHKVTMYERSTRLA</sequence>
<accession>A0ABT5HQ30</accession>
<evidence type="ECO:0000313" key="3">
    <source>
        <dbReference type="Proteomes" id="UP001214854"/>
    </source>
</evidence>
<dbReference type="EMBL" id="JAQQKX010000001">
    <property type="protein sequence ID" value="MDC7682042.1"/>
    <property type="molecule type" value="Genomic_DNA"/>
</dbReference>
<comment type="caution">
    <text evidence="2">The sequence shown here is derived from an EMBL/GenBank/DDBJ whole genome shotgun (WGS) entry which is preliminary data.</text>
</comment>
<dbReference type="Gene3D" id="3.40.630.30">
    <property type="match status" value="1"/>
</dbReference>
<dbReference type="SUPFAM" id="SSF55729">
    <property type="entry name" value="Acyl-CoA N-acyltransferases (Nat)"/>
    <property type="match status" value="1"/>
</dbReference>
<dbReference type="Proteomes" id="UP001214854">
    <property type="component" value="Unassembled WGS sequence"/>
</dbReference>
<gene>
    <name evidence="2" type="ORF">PQU92_02070</name>
</gene>
<organism evidence="2 3">
    <name type="scientific">Asticcacaulis aquaticus</name>
    <dbReference type="NCBI Taxonomy" id="2984212"/>
    <lineage>
        <taxon>Bacteria</taxon>
        <taxon>Pseudomonadati</taxon>
        <taxon>Pseudomonadota</taxon>
        <taxon>Alphaproteobacteria</taxon>
        <taxon>Caulobacterales</taxon>
        <taxon>Caulobacteraceae</taxon>
        <taxon>Asticcacaulis</taxon>
    </lineage>
</organism>
<dbReference type="InterPro" id="IPR000182">
    <property type="entry name" value="GNAT_dom"/>
</dbReference>
<keyword evidence="3" id="KW-1185">Reference proteome</keyword>
<feature type="domain" description="N-acetyltransferase" evidence="1">
    <location>
        <begin position="7"/>
        <end position="148"/>
    </location>
</feature>
<dbReference type="Pfam" id="PF13302">
    <property type="entry name" value="Acetyltransf_3"/>
    <property type="match status" value="1"/>
</dbReference>
<dbReference type="InterPro" id="IPR051531">
    <property type="entry name" value="N-acetyltransferase"/>
</dbReference>
<protein>
    <submittedName>
        <fullName evidence="2">GNAT family N-acetyltransferase</fullName>
    </submittedName>
</protein>
<dbReference type="InterPro" id="IPR016181">
    <property type="entry name" value="Acyl_CoA_acyltransferase"/>
</dbReference>
<name>A0ABT5HQ30_9CAUL</name>
<evidence type="ECO:0000259" key="1">
    <source>
        <dbReference type="Pfam" id="PF13302"/>
    </source>
</evidence>
<dbReference type="PANTHER" id="PTHR43792">
    <property type="entry name" value="GNAT FAMILY, PUTATIVE (AFU_ORTHOLOGUE AFUA_3G00765)-RELATED-RELATED"/>
    <property type="match status" value="1"/>
</dbReference>
<evidence type="ECO:0000313" key="2">
    <source>
        <dbReference type="EMBL" id="MDC7682042.1"/>
    </source>
</evidence>
<proteinExistence type="predicted"/>
<reference evidence="2 3" key="1">
    <citation type="submission" date="2023-01" db="EMBL/GenBank/DDBJ databases">
        <title>Novel species of the genus Asticcacaulis isolated from rivers.</title>
        <authorList>
            <person name="Lu H."/>
        </authorList>
    </citation>
    <scope>NUCLEOTIDE SEQUENCE [LARGE SCALE GENOMIC DNA]</scope>
    <source>
        <strain evidence="2 3">BYS171W</strain>
    </source>
</reference>
<dbReference type="RefSeq" id="WP_272746551.1">
    <property type="nucleotide sequence ID" value="NZ_JAQQKX010000001.1"/>
</dbReference>